<dbReference type="InterPro" id="IPR036390">
    <property type="entry name" value="WH_DNA-bd_sf"/>
</dbReference>
<dbReference type="Gene3D" id="2.60.120.10">
    <property type="entry name" value="Jelly Rolls"/>
    <property type="match status" value="1"/>
</dbReference>
<dbReference type="SUPFAM" id="SSF51206">
    <property type="entry name" value="cAMP-binding domain-like"/>
    <property type="match status" value="1"/>
</dbReference>
<proteinExistence type="predicted"/>
<dbReference type="EMBL" id="FNQN01000001">
    <property type="protein sequence ID" value="SDZ78070.1"/>
    <property type="molecule type" value="Genomic_DNA"/>
</dbReference>
<keyword evidence="3" id="KW-1185">Reference proteome</keyword>
<dbReference type="SUPFAM" id="SSF46785">
    <property type="entry name" value="Winged helix' DNA-binding domain"/>
    <property type="match status" value="1"/>
</dbReference>
<gene>
    <name evidence="2" type="ORF">SAMN05660420_00273</name>
</gene>
<protein>
    <submittedName>
        <fullName evidence="2">cAMP-binding domain of CRP or a regulatory subunit of cAMP-dependent protein kinases</fullName>
    </submittedName>
</protein>
<dbReference type="InterPro" id="IPR018490">
    <property type="entry name" value="cNMP-bd_dom_sf"/>
</dbReference>
<dbReference type="STRING" id="37625.SAMN05660420_00273"/>
<dbReference type="GO" id="GO:0016301">
    <property type="term" value="F:kinase activity"/>
    <property type="evidence" value="ECO:0007669"/>
    <property type="project" value="UniProtKB-KW"/>
</dbReference>
<name>A0A1H3VTI6_9BACT</name>
<dbReference type="RefSeq" id="WP_175498230.1">
    <property type="nucleotide sequence ID" value="NZ_FNQN01000001.1"/>
</dbReference>
<sequence length="237" mass="26707">MSVCPLGLLQKAPLLNDVGHELITQISQAGRVRTLKRNFGRIGPDEMSKRLFFVLSGEMRMMRMAPDGQEHLIQRFNSGEFFCLSALVSSFSCNSQMVNAGSTELMYWGHDVFRQFMDANPHFYGNILHQMASQVEQEREMRTLSRCCKADIKVAAYLLHKIKQGECTRKLACSLDLRPISLTAQELGIARETLSRSLQRLVQRDGIDYTSGRVQISSLASLEAVLEESECSCSCRC</sequence>
<reference evidence="2 3" key="1">
    <citation type="submission" date="2016-10" db="EMBL/GenBank/DDBJ databases">
        <authorList>
            <person name="de Groot N.N."/>
        </authorList>
    </citation>
    <scope>NUCLEOTIDE SEQUENCE [LARGE SCALE GENOMIC DNA]</scope>
    <source>
        <strain evidence="2 3">DSM 7343</strain>
    </source>
</reference>
<dbReference type="InterPro" id="IPR014710">
    <property type="entry name" value="RmlC-like_jellyroll"/>
</dbReference>
<evidence type="ECO:0000313" key="2">
    <source>
        <dbReference type="EMBL" id="SDZ78070.1"/>
    </source>
</evidence>
<keyword evidence="2" id="KW-0418">Kinase</keyword>
<evidence type="ECO:0000259" key="1">
    <source>
        <dbReference type="PROSITE" id="PS50042"/>
    </source>
</evidence>
<keyword evidence="2" id="KW-0808">Transferase</keyword>
<dbReference type="InterPro" id="IPR000595">
    <property type="entry name" value="cNMP-bd_dom"/>
</dbReference>
<dbReference type="AlphaFoldDB" id="A0A1H3VTI6"/>
<dbReference type="CDD" id="cd00038">
    <property type="entry name" value="CAP_ED"/>
    <property type="match status" value="1"/>
</dbReference>
<dbReference type="Gene3D" id="1.10.10.10">
    <property type="entry name" value="Winged helix-like DNA-binding domain superfamily/Winged helix DNA-binding domain"/>
    <property type="match status" value="1"/>
</dbReference>
<dbReference type="InterPro" id="IPR036388">
    <property type="entry name" value="WH-like_DNA-bd_sf"/>
</dbReference>
<dbReference type="Proteomes" id="UP000199409">
    <property type="component" value="Unassembled WGS sequence"/>
</dbReference>
<feature type="domain" description="Cyclic nucleotide-binding" evidence="1">
    <location>
        <begin position="14"/>
        <end position="134"/>
    </location>
</feature>
<accession>A0A1H3VTI6</accession>
<dbReference type="PROSITE" id="PS50042">
    <property type="entry name" value="CNMP_BINDING_3"/>
    <property type="match status" value="1"/>
</dbReference>
<organism evidence="2 3">
    <name type="scientific">Desulfuromusa kysingii</name>
    <dbReference type="NCBI Taxonomy" id="37625"/>
    <lineage>
        <taxon>Bacteria</taxon>
        <taxon>Pseudomonadati</taxon>
        <taxon>Thermodesulfobacteriota</taxon>
        <taxon>Desulfuromonadia</taxon>
        <taxon>Desulfuromonadales</taxon>
        <taxon>Geopsychrobacteraceae</taxon>
        <taxon>Desulfuromusa</taxon>
    </lineage>
</organism>
<evidence type="ECO:0000313" key="3">
    <source>
        <dbReference type="Proteomes" id="UP000199409"/>
    </source>
</evidence>
<dbReference type="Pfam" id="PF00027">
    <property type="entry name" value="cNMP_binding"/>
    <property type="match status" value="1"/>
</dbReference>